<sequence length="216" mass="25219">MTYRDPGPDDDSYPVCEEARDILMKYEQTPRSQHLPRGPIAYYPRSDIIHVLTEGSRARKVFLCSCWKCRKQAGRQGGFDNRKSRWDERELLGDFATIYALLIYLRCPGLISSFRQNGLSLSKGYLSHDQLEFLDRCDDLTALQAKNIRNEILRSRYQFHVRKFSKRNEIIILDEKETLPIQEDQDAAGKGDFGEVYPFNVAFEYQDESLKSYQRA</sequence>
<dbReference type="GeneID" id="54454654"/>
<proteinExistence type="predicted"/>
<dbReference type="AlphaFoldDB" id="A0A6A6YXM3"/>
<dbReference type="OrthoDB" id="5986190at2759"/>
<dbReference type="RefSeq" id="XP_033580504.1">
    <property type="nucleotide sequence ID" value="XM_033713761.1"/>
</dbReference>
<evidence type="ECO:0000313" key="2">
    <source>
        <dbReference type="Proteomes" id="UP000504636"/>
    </source>
</evidence>
<dbReference type="Proteomes" id="UP000504636">
    <property type="component" value="Unplaced"/>
</dbReference>
<keyword evidence="2" id="KW-1185">Reference proteome</keyword>
<name>A0A6A6YXM3_9PEZI</name>
<protein>
    <submittedName>
        <fullName evidence="1 3">Uncharacterized protein</fullName>
    </submittedName>
</protein>
<gene>
    <name evidence="1 3" type="ORF">BDZ99DRAFT_258697</name>
</gene>
<accession>A0A6A6YXM3</accession>
<dbReference type="EMBL" id="MU003696">
    <property type="protein sequence ID" value="KAF2813540.1"/>
    <property type="molecule type" value="Genomic_DNA"/>
</dbReference>
<organism evidence="1">
    <name type="scientific">Mytilinidion resinicola</name>
    <dbReference type="NCBI Taxonomy" id="574789"/>
    <lineage>
        <taxon>Eukaryota</taxon>
        <taxon>Fungi</taxon>
        <taxon>Dikarya</taxon>
        <taxon>Ascomycota</taxon>
        <taxon>Pezizomycotina</taxon>
        <taxon>Dothideomycetes</taxon>
        <taxon>Pleosporomycetidae</taxon>
        <taxon>Mytilinidiales</taxon>
        <taxon>Mytilinidiaceae</taxon>
        <taxon>Mytilinidion</taxon>
    </lineage>
</organism>
<evidence type="ECO:0000313" key="1">
    <source>
        <dbReference type="EMBL" id="KAF2813540.1"/>
    </source>
</evidence>
<reference evidence="3" key="2">
    <citation type="submission" date="2020-04" db="EMBL/GenBank/DDBJ databases">
        <authorList>
            <consortium name="NCBI Genome Project"/>
        </authorList>
    </citation>
    <scope>NUCLEOTIDE SEQUENCE</scope>
    <source>
        <strain evidence="3">CBS 304.34</strain>
    </source>
</reference>
<evidence type="ECO:0000313" key="3">
    <source>
        <dbReference type="RefSeq" id="XP_033580504.1"/>
    </source>
</evidence>
<reference evidence="1 3" key="1">
    <citation type="journal article" date="2020" name="Stud. Mycol.">
        <title>101 Dothideomycetes genomes: a test case for predicting lifestyles and emergence of pathogens.</title>
        <authorList>
            <person name="Haridas S."/>
            <person name="Albert R."/>
            <person name="Binder M."/>
            <person name="Bloem J."/>
            <person name="Labutti K."/>
            <person name="Salamov A."/>
            <person name="Andreopoulos B."/>
            <person name="Baker S."/>
            <person name="Barry K."/>
            <person name="Bills G."/>
            <person name="Bluhm B."/>
            <person name="Cannon C."/>
            <person name="Castanera R."/>
            <person name="Culley D."/>
            <person name="Daum C."/>
            <person name="Ezra D."/>
            <person name="Gonzalez J."/>
            <person name="Henrissat B."/>
            <person name="Kuo A."/>
            <person name="Liang C."/>
            <person name="Lipzen A."/>
            <person name="Lutzoni F."/>
            <person name="Magnuson J."/>
            <person name="Mondo S."/>
            <person name="Nolan M."/>
            <person name="Ohm R."/>
            <person name="Pangilinan J."/>
            <person name="Park H.-J."/>
            <person name="Ramirez L."/>
            <person name="Alfaro M."/>
            <person name="Sun H."/>
            <person name="Tritt A."/>
            <person name="Yoshinaga Y."/>
            <person name="Zwiers L.-H."/>
            <person name="Turgeon B."/>
            <person name="Goodwin S."/>
            <person name="Spatafora J."/>
            <person name="Crous P."/>
            <person name="Grigoriev I."/>
        </authorList>
    </citation>
    <scope>NUCLEOTIDE SEQUENCE</scope>
    <source>
        <strain evidence="1 3">CBS 304.34</strain>
    </source>
</reference>
<reference evidence="3" key="3">
    <citation type="submission" date="2025-04" db="UniProtKB">
        <authorList>
            <consortium name="RefSeq"/>
        </authorList>
    </citation>
    <scope>IDENTIFICATION</scope>
    <source>
        <strain evidence="3">CBS 304.34</strain>
    </source>
</reference>